<protein>
    <recommendedName>
        <fullName evidence="2">biotin carboxylase</fullName>
        <ecNumber evidence="2">6.3.4.14</ecNumber>
    </recommendedName>
</protein>
<dbReference type="InterPro" id="IPR011761">
    <property type="entry name" value="ATP-grasp"/>
</dbReference>
<dbReference type="Gene3D" id="3.30.470.20">
    <property type="entry name" value="ATP-grasp fold, B domain"/>
    <property type="match status" value="1"/>
</dbReference>
<dbReference type="PROSITE" id="PS00867">
    <property type="entry name" value="CPSASE_2"/>
    <property type="match status" value="1"/>
</dbReference>
<dbReference type="AlphaFoldDB" id="A0A919UN43"/>
<feature type="domain" description="ATP-grasp" evidence="11">
    <location>
        <begin position="115"/>
        <end position="311"/>
    </location>
</feature>
<dbReference type="SUPFAM" id="SSF56059">
    <property type="entry name" value="Glutathione synthetase ATP-binding domain-like"/>
    <property type="match status" value="1"/>
</dbReference>
<dbReference type="InterPro" id="IPR001882">
    <property type="entry name" value="Biotin_BS"/>
</dbReference>
<evidence type="ECO:0000256" key="5">
    <source>
        <dbReference type="ARBA" id="ARBA00022840"/>
    </source>
</evidence>
<keyword evidence="6" id="KW-0092">Biotin</keyword>
<feature type="region of interest" description="Disordered" evidence="9">
    <location>
        <begin position="654"/>
        <end position="676"/>
    </location>
</feature>
<keyword evidence="5 8" id="KW-0067">ATP-binding</keyword>
<evidence type="ECO:0000313" key="14">
    <source>
        <dbReference type="Proteomes" id="UP000640052"/>
    </source>
</evidence>
<evidence type="ECO:0000259" key="10">
    <source>
        <dbReference type="PROSITE" id="PS50968"/>
    </source>
</evidence>
<dbReference type="InterPro" id="IPR011764">
    <property type="entry name" value="Biotin_carboxylation_dom"/>
</dbReference>
<keyword evidence="4 8" id="KW-0547">Nucleotide-binding</keyword>
<accession>A0A919UN43</accession>
<dbReference type="InterPro" id="IPR016185">
    <property type="entry name" value="PreATP-grasp_dom_sf"/>
</dbReference>
<dbReference type="Pfam" id="PF02786">
    <property type="entry name" value="CPSase_L_D2"/>
    <property type="match status" value="1"/>
</dbReference>
<dbReference type="GO" id="GO:0004075">
    <property type="term" value="F:biotin carboxylase activity"/>
    <property type="evidence" value="ECO:0007669"/>
    <property type="project" value="UniProtKB-EC"/>
</dbReference>
<gene>
    <name evidence="13" type="ORF">Aph01nite_23720</name>
</gene>
<dbReference type="SUPFAM" id="SSF52440">
    <property type="entry name" value="PreATP-grasp domain"/>
    <property type="match status" value="1"/>
</dbReference>
<dbReference type="PANTHER" id="PTHR18866:SF33">
    <property type="entry name" value="METHYLCROTONOYL-COA CARBOXYLASE SUBUNIT ALPHA, MITOCHONDRIAL-RELATED"/>
    <property type="match status" value="1"/>
</dbReference>
<comment type="catalytic activity">
    <reaction evidence="7">
        <text>N(6)-biotinyl-L-lysyl-[protein] + hydrogencarbonate + ATP = N(6)-carboxybiotinyl-L-lysyl-[protein] + ADP + phosphate + H(+)</text>
        <dbReference type="Rhea" id="RHEA:13501"/>
        <dbReference type="Rhea" id="RHEA-COMP:10505"/>
        <dbReference type="Rhea" id="RHEA-COMP:10506"/>
        <dbReference type="ChEBI" id="CHEBI:15378"/>
        <dbReference type="ChEBI" id="CHEBI:17544"/>
        <dbReference type="ChEBI" id="CHEBI:30616"/>
        <dbReference type="ChEBI" id="CHEBI:43474"/>
        <dbReference type="ChEBI" id="CHEBI:83144"/>
        <dbReference type="ChEBI" id="CHEBI:83145"/>
        <dbReference type="ChEBI" id="CHEBI:456216"/>
        <dbReference type="EC" id="6.3.4.14"/>
    </reaction>
    <physiologicalReaction direction="left-to-right" evidence="7">
        <dbReference type="Rhea" id="RHEA:13502"/>
    </physiologicalReaction>
</comment>
<dbReference type="InterPro" id="IPR005482">
    <property type="entry name" value="Biotin_COase_C"/>
</dbReference>
<dbReference type="FunFam" id="2.40.50.100:FF:000003">
    <property type="entry name" value="Acetyl-CoA carboxylase biotin carboxyl carrier protein"/>
    <property type="match status" value="1"/>
</dbReference>
<feature type="compositionally biased region" description="Gly residues" evidence="9">
    <location>
        <begin position="617"/>
        <end position="631"/>
    </location>
</feature>
<dbReference type="PROSITE" id="PS50968">
    <property type="entry name" value="BIOTINYL_LIPOYL"/>
    <property type="match status" value="1"/>
</dbReference>
<feature type="domain" description="Lipoyl-binding" evidence="10">
    <location>
        <begin position="662"/>
        <end position="739"/>
    </location>
</feature>
<dbReference type="EMBL" id="BOOA01000015">
    <property type="protein sequence ID" value="GIH24062.1"/>
    <property type="molecule type" value="Genomic_DNA"/>
</dbReference>
<dbReference type="InterPro" id="IPR048429">
    <property type="entry name" value="MCC_alpha_BT"/>
</dbReference>
<keyword evidence="14" id="KW-1185">Reference proteome</keyword>
<evidence type="ECO:0000313" key="13">
    <source>
        <dbReference type="EMBL" id="GIH24062.1"/>
    </source>
</evidence>
<reference evidence="13" key="1">
    <citation type="submission" date="2021-01" db="EMBL/GenBank/DDBJ databases">
        <title>Whole genome shotgun sequence of Acrocarpospora phusangensis NBRC 108782.</title>
        <authorList>
            <person name="Komaki H."/>
            <person name="Tamura T."/>
        </authorList>
    </citation>
    <scope>NUCLEOTIDE SEQUENCE</scope>
    <source>
        <strain evidence="13">NBRC 108782</strain>
    </source>
</reference>
<dbReference type="InterPro" id="IPR000089">
    <property type="entry name" value="Biotin_lipoyl"/>
</dbReference>
<dbReference type="PROSITE" id="PS50979">
    <property type="entry name" value="BC"/>
    <property type="match status" value="1"/>
</dbReference>
<dbReference type="InterPro" id="IPR050856">
    <property type="entry name" value="Biotin_carboxylase_complex"/>
</dbReference>
<evidence type="ECO:0000256" key="9">
    <source>
        <dbReference type="SAM" id="MobiDB-lite"/>
    </source>
</evidence>
<organism evidence="13 14">
    <name type="scientific">Acrocarpospora phusangensis</name>
    <dbReference type="NCBI Taxonomy" id="1070424"/>
    <lineage>
        <taxon>Bacteria</taxon>
        <taxon>Bacillati</taxon>
        <taxon>Actinomycetota</taxon>
        <taxon>Actinomycetes</taxon>
        <taxon>Streptosporangiales</taxon>
        <taxon>Streptosporangiaceae</taxon>
        <taxon>Acrocarpospora</taxon>
    </lineage>
</organism>
<dbReference type="InterPro" id="IPR011053">
    <property type="entry name" value="Single_hybrid_motif"/>
</dbReference>
<keyword evidence="3" id="KW-0436">Ligase</keyword>
<dbReference type="Gene3D" id="2.40.50.100">
    <property type="match status" value="1"/>
</dbReference>
<dbReference type="PANTHER" id="PTHR18866">
    <property type="entry name" value="CARBOXYLASE:PYRUVATE/ACETYL-COA/PROPIONYL-COA CARBOXYLASE"/>
    <property type="match status" value="1"/>
</dbReference>
<evidence type="ECO:0000259" key="11">
    <source>
        <dbReference type="PROSITE" id="PS50975"/>
    </source>
</evidence>
<evidence type="ECO:0000256" key="8">
    <source>
        <dbReference type="PROSITE-ProRule" id="PRU00409"/>
    </source>
</evidence>
<evidence type="ECO:0000256" key="2">
    <source>
        <dbReference type="ARBA" id="ARBA00013263"/>
    </source>
</evidence>
<dbReference type="SUPFAM" id="SSF51230">
    <property type="entry name" value="Single hybrid motif"/>
    <property type="match status" value="1"/>
</dbReference>
<proteinExistence type="predicted"/>
<feature type="region of interest" description="Disordered" evidence="9">
    <location>
        <begin position="559"/>
        <end position="634"/>
    </location>
</feature>
<dbReference type="GO" id="GO:0005524">
    <property type="term" value="F:ATP binding"/>
    <property type="evidence" value="ECO:0007669"/>
    <property type="project" value="UniProtKB-UniRule"/>
</dbReference>
<sequence length="743" mass="77746">MFDAVLVANRGEIAVRVIRTLRALGVRSVAVHSDADSGAPHVLAADTAVRLPHGYLDVDGIISAARRSGAQAIHPGYGFLAENAGFARACAEAGLVFVGPPPEAIEAMGDKIRAKETVAKAGVPVVPGTTGDLSGWTEFPALIKPSAGGGGKGMLLVRSAADLPEAIESARRTALAAFGDGTLLIERFVANPRHIEIQVLADSLGNVVHLGERECSLQRRHQKIIEEAPSPFVDAATRERMGSAAVEAARSVGYVGAGTVEFIVPGGEGPGEFFFMEMNTRLQVEHPVTELVCRVGGTPIDLVALQLHVAAGDPLGFDQDDVTLTGHAVEARVYAEDPRRGFLPTGGTVLALHEPAAPVRVDSGLAPGLVIGSDYDPMLSKVITWSPTRAAALRTLREALSETVILGVPTNIAFLRALLAHPDVVAGHLDTGLVERHLDTLLTNPEISEIPPFVLAVAALHFHPDGSTSDDPWDVPDGWRLGERAWTTYRLESGGDLTDVRIRGTRHNAEVAIGDTVLSAALGQSGTATVDGMTRRYVIARPGLALEGVGRRPEWAGQSLESTGRHPAVVGQNPETGTNPEAVRQSAETVGSSPVSATRSPEVASREGMGRSPEVGSRGGAGRSPGGGQRVGGWENSGNTLWISATGTWSVTLHDPGDPSDRASASRTADGTVRSPMPGTVLMVKAAVGDRVDAGQPLLIVEAMKMEHVVTAPIEGIVTDLPIRAGQQVAMDTPLATVTPEEP</sequence>
<evidence type="ECO:0000256" key="4">
    <source>
        <dbReference type="ARBA" id="ARBA00022741"/>
    </source>
</evidence>
<dbReference type="SUPFAM" id="SSF51246">
    <property type="entry name" value="Rudiment single hybrid motif"/>
    <property type="match status" value="1"/>
</dbReference>
<dbReference type="FunFam" id="3.40.50.20:FF:000010">
    <property type="entry name" value="Propionyl-CoA carboxylase subunit alpha"/>
    <property type="match status" value="1"/>
</dbReference>
<dbReference type="PROSITE" id="PS00188">
    <property type="entry name" value="BIOTIN"/>
    <property type="match status" value="1"/>
</dbReference>
<evidence type="ECO:0000256" key="6">
    <source>
        <dbReference type="ARBA" id="ARBA00023267"/>
    </source>
</evidence>
<dbReference type="InterPro" id="IPR005479">
    <property type="entry name" value="CPAse_ATP-bd"/>
</dbReference>
<evidence type="ECO:0000259" key="12">
    <source>
        <dbReference type="PROSITE" id="PS50979"/>
    </source>
</evidence>
<dbReference type="Pfam" id="PF00289">
    <property type="entry name" value="Biotin_carb_N"/>
    <property type="match status" value="1"/>
</dbReference>
<dbReference type="Proteomes" id="UP000640052">
    <property type="component" value="Unassembled WGS sequence"/>
</dbReference>
<comment type="cofactor">
    <cofactor evidence="1">
        <name>biotin</name>
        <dbReference type="ChEBI" id="CHEBI:57586"/>
    </cofactor>
</comment>
<evidence type="ECO:0000256" key="1">
    <source>
        <dbReference type="ARBA" id="ARBA00001953"/>
    </source>
</evidence>
<dbReference type="InterPro" id="IPR011054">
    <property type="entry name" value="Rudment_hybrid_motif"/>
</dbReference>
<dbReference type="SMART" id="SM00878">
    <property type="entry name" value="Biotin_carb_C"/>
    <property type="match status" value="1"/>
</dbReference>
<dbReference type="Pfam" id="PF00364">
    <property type="entry name" value="Biotin_lipoyl"/>
    <property type="match status" value="1"/>
</dbReference>
<dbReference type="Pfam" id="PF02785">
    <property type="entry name" value="Biotin_carb_C"/>
    <property type="match status" value="1"/>
</dbReference>
<dbReference type="GO" id="GO:0046872">
    <property type="term" value="F:metal ion binding"/>
    <property type="evidence" value="ECO:0007669"/>
    <property type="project" value="InterPro"/>
</dbReference>
<feature type="domain" description="Biotin carboxylation" evidence="12">
    <location>
        <begin position="1"/>
        <end position="439"/>
    </location>
</feature>
<dbReference type="CDD" id="cd06850">
    <property type="entry name" value="biotinyl_domain"/>
    <property type="match status" value="1"/>
</dbReference>
<feature type="compositionally biased region" description="Polar residues" evidence="9">
    <location>
        <begin position="586"/>
        <end position="599"/>
    </location>
</feature>
<evidence type="ECO:0000256" key="7">
    <source>
        <dbReference type="ARBA" id="ARBA00048501"/>
    </source>
</evidence>
<name>A0A919UN43_9ACTN</name>
<evidence type="ECO:0000256" key="3">
    <source>
        <dbReference type="ARBA" id="ARBA00022598"/>
    </source>
</evidence>
<dbReference type="InterPro" id="IPR005481">
    <property type="entry name" value="BC-like_N"/>
</dbReference>
<dbReference type="PROSITE" id="PS50975">
    <property type="entry name" value="ATP_GRASP"/>
    <property type="match status" value="1"/>
</dbReference>
<dbReference type="Gene3D" id="3.30.700.40">
    <property type="match status" value="1"/>
</dbReference>
<dbReference type="RefSeq" id="WP_239161598.1">
    <property type="nucleotide sequence ID" value="NZ_BOOA01000015.1"/>
</dbReference>
<comment type="caution">
    <text evidence="13">The sequence shown here is derived from an EMBL/GenBank/DDBJ whole genome shotgun (WGS) entry which is preliminary data.</text>
</comment>
<dbReference type="Pfam" id="PF21139">
    <property type="entry name" value="BT_MCC_alpha"/>
    <property type="match status" value="1"/>
</dbReference>
<dbReference type="EC" id="6.3.4.14" evidence="2"/>